<name>A0A9X1UTV0_9FLAO</name>
<protein>
    <submittedName>
        <fullName evidence="1">Uncharacterized protein</fullName>
    </submittedName>
</protein>
<gene>
    <name evidence="1" type="ORF">LU635_00685</name>
</gene>
<dbReference type="PROSITE" id="PS51257">
    <property type="entry name" value="PROKAR_LIPOPROTEIN"/>
    <property type="match status" value="1"/>
</dbReference>
<accession>A0A9X1UTV0</accession>
<keyword evidence="2" id="KW-1185">Reference proteome</keyword>
<evidence type="ECO:0000313" key="2">
    <source>
        <dbReference type="Proteomes" id="UP001139344"/>
    </source>
</evidence>
<dbReference type="EMBL" id="JAJSON010000004">
    <property type="protein sequence ID" value="MCG9970134.1"/>
    <property type="molecule type" value="Genomic_DNA"/>
</dbReference>
<dbReference type="Proteomes" id="UP001139344">
    <property type="component" value="Unassembled WGS sequence"/>
</dbReference>
<proteinExistence type="predicted"/>
<dbReference type="RefSeq" id="WP_240095267.1">
    <property type="nucleotide sequence ID" value="NZ_JAJSON010000004.1"/>
</dbReference>
<comment type="caution">
    <text evidence="1">The sequence shown here is derived from an EMBL/GenBank/DDBJ whole genome shotgun (WGS) entry which is preliminary data.</text>
</comment>
<reference evidence="1" key="1">
    <citation type="submission" date="2021-12" db="EMBL/GenBank/DDBJ databases">
        <title>Description of Gramella crocea sp. nov., a new bacterium isolated from activated sludge.</title>
        <authorList>
            <person name="Zhang X."/>
        </authorList>
    </citation>
    <scope>NUCLEOTIDE SEQUENCE</scope>
    <source>
        <strain evidence="1">YB25</strain>
    </source>
</reference>
<sequence>MKKLQYLLLAFLTISLVGCEDEDKIALQVQNVETGAFLRTLELRSGVYDLYNLGTTEFAVVLEESDASDGDELESMDVYVAYRDSDGDDDVSEVLVKNVPASEFTEGESGLPNYTLVVPAQEALSALGVSEDELAPGDQFQFRLAVNTTKGQTFTSTNSGANLSGLFFSSPFRYNVTVGCPLPEGTFTGDYKVSLLSNGLAFGLPYLQDGMTVSLNADSRTVRSFEFAWLTAYGGQNLAFEFVCTEVGVLRGNTGLGCGAGSIVWAQGSESPQPFDITDDSSFTLKFTDFVEGGGCGVSPYTVELLFEKQ</sequence>
<dbReference type="AlphaFoldDB" id="A0A9X1UTV0"/>
<evidence type="ECO:0000313" key="1">
    <source>
        <dbReference type="EMBL" id="MCG9970134.1"/>
    </source>
</evidence>
<organism evidence="1 2">
    <name type="scientific">Christiangramia crocea</name>
    <dbReference type="NCBI Taxonomy" id="2904124"/>
    <lineage>
        <taxon>Bacteria</taxon>
        <taxon>Pseudomonadati</taxon>
        <taxon>Bacteroidota</taxon>
        <taxon>Flavobacteriia</taxon>
        <taxon>Flavobacteriales</taxon>
        <taxon>Flavobacteriaceae</taxon>
        <taxon>Christiangramia</taxon>
    </lineage>
</organism>